<reference evidence="1 2" key="1">
    <citation type="submission" date="2021-01" db="EMBL/GenBank/DDBJ databases">
        <title>Chromosome-level genome assembly of a human fungal pathogen reveals clustering of transcriptionally co-regulated genes.</title>
        <authorList>
            <person name="Voorhies M."/>
            <person name="Cohen S."/>
            <person name="Shea T.P."/>
            <person name="Petrus S."/>
            <person name="Munoz J.F."/>
            <person name="Poplawski S."/>
            <person name="Goldman W.E."/>
            <person name="Michael T."/>
            <person name="Cuomo C.A."/>
            <person name="Sil A."/>
            <person name="Beyhan S."/>
        </authorList>
    </citation>
    <scope>NUCLEOTIDE SEQUENCE [LARGE SCALE GENOMIC DNA]</scope>
    <source>
        <strain evidence="1 2">G184AR</strain>
    </source>
</reference>
<dbReference type="EMBL" id="JAEVHI010000005">
    <property type="protein sequence ID" value="KAG5290722.1"/>
    <property type="molecule type" value="Genomic_DNA"/>
</dbReference>
<sequence>MNSESGMLSGGFGRGDNHFGGVKTIARKLELKAKQKRRTPNRRWKLGVTDNRMKEVKGRAMIYNEKRRRWTERGPFPNTGN</sequence>
<proteinExistence type="predicted"/>
<accession>A0A8H7YFV7</accession>
<gene>
    <name evidence="1" type="ORF">I7I52_07834</name>
</gene>
<comment type="caution">
    <text evidence="1">The sequence shown here is derived from an EMBL/GenBank/DDBJ whole genome shotgun (WGS) entry which is preliminary data.</text>
</comment>
<organism evidence="1 2">
    <name type="scientific">Ajellomyces capsulatus</name>
    <name type="common">Darling's disease fungus</name>
    <name type="synonym">Histoplasma capsulatum</name>
    <dbReference type="NCBI Taxonomy" id="5037"/>
    <lineage>
        <taxon>Eukaryota</taxon>
        <taxon>Fungi</taxon>
        <taxon>Dikarya</taxon>
        <taxon>Ascomycota</taxon>
        <taxon>Pezizomycotina</taxon>
        <taxon>Eurotiomycetes</taxon>
        <taxon>Eurotiomycetidae</taxon>
        <taxon>Onygenales</taxon>
        <taxon>Ajellomycetaceae</taxon>
        <taxon>Histoplasma</taxon>
    </lineage>
</organism>
<dbReference type="AlphaFoldDB" id="A0A8H7YFV7"/>
<dbReference type="VEuPathDB" id="FungiDB:I7I52_07834"/>
<name>A0A8H7YFV7_AJECA</name>
<protein>
    <submittedName>
        <fullName evidence="1">Uncharacterized protein</fullName>
    </submittedName>
</protein>
<evidence type="ECO:0000313" key="2">
    <source>
        <dbReference type="Proteomes" id="UP000670092"/>
    </source>
</evidence>
<dbReference type="Proteomes" id="UP000670092">
    <property type="component" value="Unassembled WGS sequence"/>
</dbReference>
<evidence type="ECO:0000313" key="1">
    <source>
        <dbReference type="EMBL" id="KAG5290722.1"/>
    </source>
</evidence>